<evidence type="ECO:0000256" key="1">
    <source>
        <dbReference type="ARBA" id="ARBA00000085"/>
    </source>
</evidence>
<dbReference type="GO" id="GO:0046983">
    <property type="term" value="F:protein dimerization activity"/>
    <property type="evidence" value="ECO:0007669"/>
    <property type="project" value="InterPro"/>
</dbReference>
<keyword evidence="6 12" id="KW-0418">Kinase</keyword>
<dbReference type="GO" id="GO:0000155">
    <property type="term" value="F:phosphorelay sensor kinase activity"/>
    <property type="evidence" value="ECO:0007669"/>
    <property type="project" value="InterPro"/>
</dbReference>
<keyword evidence="8" id="KW-0902">Two-component regulatory system</keyword>
<dbReference type="GO" id="GO:0016020">
    <property type="term" value="C:membrane"/>
    <property type="evidence" value="ECO:0007669"/>
    <property type="project" value="InterPro"/>
</dbReference>
<reference evidence="12 13" key="1">
    <citation type="submission" date="2013-06" db="EMBL/GenBank/DDBJ databases">
        <authorList>
            <person name="Weinstock G."/>
            <person name="Sodergren E."/>
            <person name="Lobos E.A."/>
            <person name="Fulton L."/>
            <person name="Fulton R."/>
            <person name="Courtney L."/>
            <person name="Fronick C."/>
            <person name="O'Laughlin M."/>
            <person name="Godfrey J."/>
            <person name="Wilson R.M."/>
            <person name="Miner T."/>
            <person name="Farmer C."/>
            <person name="Delehaunty K."/>
            <person name="Cordes M."/>
            <person name="Minx P."/>
            <person name="Tomlinson C."/>
            <person name="Chen J."/>
            <person name="Wollam A."/>
            <person name="Pepin K.H."/>
            <person name="Bhonagiri V."/>
            <person name="Zhang X."/>
            <person name="Warren W."/>
            <person name="Mitreva M."/>
            <person name="Mardis E.R."/>
            <person name="Wilson R.K."/>
        </authorList>
    </citation>
    <scope>NUCLEOTIDE SEQUENCE [LARGE SCALE GENOMIC DNA]</scope>
    <source>
        <strain evidence="12 13">F0510</strain>
    </source>
</reference>
<evidence type="ECO:0000256" key="9">
    <source>
        <dbReference type="SAM" id="Phobius"/>
    </source>
</evidence>
<dbReference type="PANTHER" id="PTHR24421">
    <property type="entry name" value="NITRATE/NITRITE SENSOR PROTEIN NARX-RELATED"/>
    <property type="match status" value="1"/>
</dbReference>
<protein>
    <recommendedName>
        <fullName evidence="2">histidine kinase</fullName>
        <ecNumber evidence="2">2.7.13.3</ecNumber>
    </recommendedName>
</protein>
<evidence type="ECO:0000313" key="12">
    <source>
        <dbReference type="EMBL" id="ERH21493.1"/>
    </source>
</evidence>
<keyword evidence="9" id="KW-1133">Transmembrane helix</keyword>
<organism evidence="12 13">
    <name type="scientific">Actinomyces johnsonii F0510</name>
    <dbReference type="NCBI Taxonomy" id="1227262"/>
    <lineage>
        <taxon>Bacteria</taxon>
        <taxon>Bacillati</taxon>
        <taxon>Actinomycetota</taxon>
        <taxon>Actinomycetes</taxon>
        <taxon>Actinomycetales</taxon>
        <taxon>Actinomycetaceae</taxon>
        <taxon>Actinomyces</taxon>
    </lineage>
</organism>
<accession>U1RPB7</accession>
<dbReference type="EMBL" id="AWSD01000062">
    <property type="protein sequence ID" value="ERH21493.1"/>
    <property type="molecule type" value="Genomic_DNA"/>
</dbReference>
<dbReference type="GO" id="GO:0005524">
    <property type="term" value="F:ATP binding"/>
    <property type="evidence" value="ECO:0007669"/>
    <property type="project" value="UniProtKB-KW"/>
</dbReference>
<dbReference type="Gene3D" id="1.20.5.1930">
    <property type="match status" value="1"/>
</dbReference>
<keyword evidence="5" id="KW-0547">Nucleotide-binding</keyword>
<keyword evidence="9" id="KW-0472">Membrane</keyword>
<dbReference type="Proteomes" id="UP000016498">
    <property type="component" value="Unassembled WGS sequence"/>
</dbReference>
<evidence type="ECO:0000259" key="10">
    <source>
        <dbReference type="Pfam" id="PF07730"/>
    </source>
</evidence>
<dbReference type="InterPro" id="IPR011712">
    <property type="entry name" value="Sig_transdc_His_kin_sub3_dim/P"/>
</dbReference>
<evidence type="ECO:0000256" key="5">
    <source>
        <dbReference type="ARBA" id="ARBA00022741"/>
    </source>
</evidence>
<proteinExistence type="predicted"/>
<name>U1RPB7_9ACTO</name>
<dbReference type="HOGENOM" id="CLU_000445_20_2_11"/>
<evidence type="ECO:0000256" key="8">
    <source>
        <dbReference type="ARBA" id="ARBA00023012"/>
    </source>
</evidence>
<keyword evidence="7" id="KW-0067">ATP-binding</keyword>
<dbReference type="AlphaFoldDB" id="U1RPB7"/>
<dbReference type="Pfam" id="PF13796">
    <property type="entry name" value="Sensor"/>
    <property type="match status" value="1"/>
</dbReference>
<comment type="caution">
    <text evidence="12">The sequence shown here is derived from an EMBL/GenBank/DDBJ whole genome shotgun (WGS) entry which is preliminary data.</text>
</comment>
<evidence type="ECO:0000256" key="3">
    <source>
        <dbReference type="ARBA" id="ARBA00022553"/>
    </source>
</evidence>
<feature type="transmembrane region" description="Helical" evidence="9">
    <location>
        <begin position="121"/>
        <end position="144"/>
    </location>
</feature>
<sequence>MIPGLRRIWGMNRSTWAARYRRLGRDAAFLLLSWPLSLLAFCLVLPLTVAGTGTVIIGVGLLLLVLALSIAGGFANLARLGVARLDEREPRPGGYLPPVPEASARRRLLRRLRDPQRWVDLLWVIVYFPVSLVTWILTVVWLALAVGGFLAPIADVITESILGDQRQGLSDLLGLYPPLLWDVVIDLACGIIFSLTAPFVLRGLAAMQTGFIRGMLSWRSEVSRLQTSRAAVQRAEADTRRRLERDIHDGPQQRLVRLRMDLARAQRQAEKDPVAASAIIQGAMDQTQQTLDELRQLSRGIAPPVLVDRGLAAAITEAATRSSVPVTVSTELSQDLPDHVSQAAYFVVSESLANLNKHSGATAAGVEARVVDGSLQVRISDNGIGGASTAKGHGLAGLVERLSGVDGRLTLTSPTGGPTTVEAMIPCAF</sequence>
<dbReference type="PATRIC" id="fig|1227262.3.peg.472"/>
<feature type="domain" description="Signal transduction histidine kinase subgroup 3 dimerisation and phosphoacceptor" evidence="10">
    <location>
        <begin position="240"/>
        <end position="305"/>
    </location>
</feature>
<feature type="domain" description="Putative sensor" evidence="11">
    <location>
        <begin position="29"/>
        <end position="216"/>
    </location>
</feature>
<feature type="transmembrane region" description="Helical" evidence="9">
    <location>
        <begin position="60"/>
        <end position="82"/>
    </location>
</feature>
<gene>
    <name evidence="12" type="ORF">HMPREF1549_00595</name>
</gene>
<dbReference type="EC" id="2.7.13.3" evidence="2"/>
<dbReference type="PANTHER" id="PTHR24421:SF10">
    <property type="entry name" value="NITRATE_NITRITE SENSOR PROTEIN NARQ"/>
    <property type="match status" value="1"/>
</dbReference>
<dbReference type="InterPro" id="IPR050482">
    <property type="entry name" value="Sensor_HK_TwoCompSys"/>
</dbReference>
<evidence type="ECO:0000256" key="6">
    <source>
        <dbReference type="ARBA" id="ARBA00022777"/>
    </source>
</evidence>
<dbReference type="InterPro" id="IPR025828">
    <property type="entry name" value="Put_sensor_dom"/>
</dbReference>
<dbReference type="InterPro" id="IPR036890">
    <property type="entry name" value="HATPase_C_sf"/>
</dbReference>
<dbReference type="Gene3D" id="3.30.565.10">
    <property type="entry name" value="Histidine kinase-like ATPase, C-terminal domain"/>
    <property type="match status" value="1"/>
</dbReference>
<keyword evidence="4" id="KW-0808">Transferase</keyword>
<evidence type="ECO:0000256" key="7">
    <source>
        <dbReference type="ARBA" id="ARBA00022840"/>
    </source>
</evidence>
<feature type="transmembrane region" description="Helical" evidence="9">
    <location>
        <begin position="179"/>
        <end position="201"/>
    </location>
</feature>
<evidence type="ECO:0000259" key="11">
    <source>
        <dbReference type="Pfam" id="PF13796"/>
    </source>
</evidence>
<comment type="catalytic activity">
    <reaction evidence="1">
        <text>ATP + protein L-histidine = ADP + protein N-phospho-L-histidine.</text>
        <dbReference type="EC" id="2.7.13.3"/>
    </reaction>
</comment>
<dbReference type="CDD" id="cd16917">
    <property type="entry name" value="HATPase_UhpB-NarQ-NarX-like"/>
    <property type="match status" value="1"/>
</dbReference>
<dbReference type="SUPFAM" id="SSF55874">
    <property type="entry name" value="ATPase domain of HSP90 chaperone/DNA topoisomerase II/histidine kinase"/>
    <property type="match status" value="1"/>
</dbReference>
<evidence type="ECO:0000256" key="2">
    <source>
        <dbReference type="ARBA" id="ARBA00012438"/>
    </source>
</evidence>
<evidence type="ECO:0000256" key="4">
    <source>
        <dbReference type="ARBA" id="ARBA00022679"/>
    </source>
</evidence>
<keyword evidence="9" id="KW-0812">Transmembrane</keyword>
<keyword evidence="3" id="KW-0597">Phosphoprotein</keyword>
<evidence type="ECO:0000313" key="13">
    <source>
        <dbReference type="Proteomes" id="UP000016498"/>
    </source>
</evidence>
<dbReference type="Pfam" id="PF07730">
    <property type="entry name" value="HisKA_3"/>
    <property type="match status" value="1"/>
</dbReference>